<evidence type="ECO:0000313" key="3">
    <source>
        <dbReference type="Proteomes" id="UP000030700"/>
    </source>
</evidence>
<keyword evidence="1" id="KW-1133">Transmembrane helix</keyword>
<keyword evidence="3" id="KW-1185">Reference proteome</keyword>
<reference evidence="2" key="1">
    <citation type="journal article" date="2015" name="PeerJ">
        <title>First genomic representation of candidate bacterial phylum KSB3 points to enhanced environmental sensing as a trigger of wastewater bulking.</title>
        <authorList>
            <person name="Sekiguchi Y."/>
            <person name="Ohashi A."/>
            <person name="Parks D.H."/>
            <person name="Yamauchi T."/>
            <person name="Tyson G.W."/>
            <person name="Hugenholtz P."/>
        </authorList>
    </citation>
    <scope>NUCLEOTIDE SEQUENCE [LARGE SCALE GENOMIC DNA]</scope>
</reference>
<proteinExistence type="predicted"/>
<keyword evidence="1" id="KW-0812">Transmembrane</keyword>
<feature type="transmembrane region" description="Helical" evidence="1">
    <location>
        <begin position="75"/>
        <end position="94"/>
    </location>
</feature>
<evidence type="ECO:0000313" key="2">
    <source>
        <dbReference type="EMBL" id="GAK50028.1"/>
    </source>
</evidence>
<feature type="transmembrane region" description="Helical" evidence="1">
    <location>
        <begin position="18"/>
        <end position="37"/>
    </location>
</feature>
<keyword evidence="1" id="KW-0472">Membrane</keyword>
<dbReference type="EMBL" id="DF820455">
    <property type="protein sequence ID" value="GAK50028.1"/>
    <property type="molecule type" value="Genomic_DNA"/>
</dbReference>
<protein>
    <submittedName>
        <fullName evidence="2">Uncharacterized protein</fullName>
    </submittedName>
</protein>
<dbReference type="Proteomes" id="UP000030700">
    <property type="component" value="Unassembled WGS sequence"/>
</dbReference>
<accession>A0A0S6VW45</accession>
<gene>
    <name evidence="2" type="ORF">U14_01253</name>
</gene>
<dbReference type="HOGENOM" id="CLU_2068466_0_0_0"/>
<sequence length="118" mass="13206">MEETNNGTQPQQSSDNEAGCIIIPLICIGFFIFWGIVEKKFDWNGVGRFIGGIAISTVVWMIMNGSTSENKKIGDIAWGIYVLGAFFGAVVSFIKYGLTSWLWLHMSLSWVSIFLFLK</sequence>
<organism evidence="2">
    <name type="scientific">Candidatus Moduliflexus flocculans</name>
    <dbReference type="NCBI Taxonomy" id="1499966"/>
    <lineage>
        <taxon>Bacteria</taxon>
        <taxon>Candidatus Moduliflexota</taxon>
        <taxon>Candidatus Moduliflexia</taxon>
        <taxon>Candidatus Moduliflexales</taxon>
        <taxon>Candidatus Moduliflexaceae</taxon>
    </lineage>
</organism>
<dbReference type="STRING" id="1499966.U14_01253"/>
<name>A0A0S6VW45_9BACT</name>
<dbReference type="AlphaFoldDB" id="A0A0S6VW45"/>
<feature type="transmembrane region" description="Helical" evidence="1">
    <location>
        <begin position="43"/>
        <end position="63"/>
    </location>
</feature>
<evidence type="ECO:0000256" key="1">
    <source>
        <dbReference type="SAM" id="Phobius"/>
    </source>
</evidence>